<reference evidence="2 3" key="1">
    <citation type="journal article" date="2019" name="Commun. Biol.">
        <title>The bagworm genome reveals a unique fibroin gene that provides high tensile strength.</title>
        <authorList>
            <person name="Kono N."/>
            <person name="Nakamura H."/>
            <person name="Ohtoshi R."/>
            <person name="Tomita M."/>
            <person name="Numata K."/>
            <person name="Arakawa K."/>
        </authorList>
    </citation>
    <scope>NUCLEOTIDE SEQUENCE [LARGE SCALE GENOMIC DNA]</scope>
</reference>
<protein>
    <submittedName>
        <fullName evidence="2">Uncharacterized protein</fullName>
    </submittedName>
</protein>
<comment type="caution">
    <text evidence="2">The sequence shown here is derived from an EMBL/GenBank/DDBJ whole genome shotgun (WGS) entry which is preliminary data.</text>
</comment>
<gene>
    <name evidence="2" type="ORF">EVAR_45989_1</name>
</gene>
<proteinExistence type="predicted"/>
<name>A0A4C1X766_EUMVA</name>
<keyword evidence="3" id="KW-1185">Reference proteome</keyword>
<evidence type="ECO:0000256" key="1">
    <source>
        <dbReference type="SAM" id="MobiDB-lite"/>
    </source>
</evidence>
<evidence type="ECO:0000313" key="2">
    <source>
        <dbReference type="EMBL" id="GBP59621.1"/>
    </source>
</evidence>
<evidence type="ECO:0000313" key="3">
    <source>
        <dbReference type="Proteomes" id="UP000299102"/>
    </source>
</evidence>
<feature type="region of interest" description="Disordered" evidence="1">
    <location>
        <begin position="48"/>
        <end position="74"/>
    </location>
</feature>
<feature type="compositionally biased region" description="Basic and acidic residues" evidence="1">
    <location>
        <begin position="59"/>
        <end position="72"/>
    </location>
</feature>
<organism evidence="2 3">
    <name type="scientific">Eumeta variegata</name>
    <name type="common">Bagworm moth</name>
    <name type="synonym">Eumeta japonica</name>
    <dbReference type="NCBI Taxonomy" id="151549"/>
    <lineage>
        <taxon>Eukaryota</taxon>
        <taxon>Metazoa</taxon>
        <taxon>Ecdysozoa</taxon>
        <taxon>Arthropoda</taxon>
        <taxon>Hexapoda</taxon>
        <taxon>Insecta</taxon>
        <taxon>Pterygota</taxon>
        <taxon>Neoptera</taxon>
        <taxon>Endopterygota</taxon>
        <taxon>Lepidoptera</taxon>
        <taxon>Glossata</taxon>
        <taxon>Ditrysia</taxon>
        <taxon>Tineoidea</taxon>
        <taxon>Psychidae</taxon>
        <taxon>Oiketicinae</taxon>
        <taxon>Eumeta</taxon>
    </lineage>
</organism>
<dbReference type="EMBL" id="BGZK01000766">
    <property type="protein sequence ID" value="GBP59621.1"/>
    <property type="molecule type" value="Genomic_DNA"/>
</dbReference>
<sequence>MAPASGGLSATPRPDNSGDLPRPAHRYPFSFNSEKDCLFHSRMPLNLPYSRRQQAGEPSESRESPPLKDTRNSRGVFTALSTSFDRILSLNERGWD</sequence>
<feature type="region of interest" description="Disordered" evidence="1">
    <location>
        <begin position="1"/>
        <end position="27"/>
    </location>
</feature>
<accession>A0A4C1X766</accession>
<dbReference type="AlphaFoldDB" id="A0A4C1X766"/>
<dbReference type="Proteomes" id="UP000299102">
    <property type="component" value="Unassembled WGS sequence"/>
</dbReference>